<dbReference type="Proteomes" id="UP000762676">
    <property type="component" value="Unassembled WGS sequence"/>
</dbReference>
<evidence type="ECO:0000313" key="1">
    <source>
        <dbReference type="EMBL" id="GFR94677.1"/>
    </source>
</evidence>
<feature type="non-terminal residue" evidence="1">
    <location>
        <position position="61"/>
    </location>
</feature>
<protein>
    <submittedName>
        <fullName evidence="1">Basement membrane-specific heparan sulfate proteoglycan core protein</fullName>
    </submittedName>
</protein>
<evidence type="ECO:0000313" key="2">
    <source>
        <dbReference type="Proteomes" id="UP000762676"/>
    </source>
</evidence>
<accession>A0AAV4H8Z2</accession>
<organism evidence="1 2">
    <name type="scientific">Elysia marginata</name>
    <dbReference type="NCBI Taxonomy" id="1093978"/>
    <lineage>
        <taxon>Eukaryota</taxon>
        <taxon>Metazoa</taxon>
        <taxon>Spiralia</taxon>
        <taxon>Lophotrochozoa</taxon>
        <taxon>Mollusca</taxon>
        <taxon>Gastropoda</taxon>
        <taxon>Heterobranchia</taxon>
        <taxon>Euthyneura</taxon>
        <taxon>Panpulmonata</taxon>
        <taxon>Sacoglossa</taxon>
        <taxon>Placobranchoidea</taxon>
        <taxon>Plakobranchidae</taxon>
        <taxon>Elysia</taxon>
    </lineage>
</organism>
<reference evidence="1 2" key="1">
    <citation type="journal article" date="2021" name="Elife">
        <title>Chloroplast acquisition without the gene transfer in kleptoplastic sea slugs, Plakobranchus ocellatus.</title>
        <authorList>
            <person name="Maeda T."/>
            <person name="Takahashi S."/>
            <person name="Yoshida T."/>
            <person name="Shimamura S."/>
            <person name="Takaki Y."/>
            <person name="Nagai Y."/>
            <person name="Toyoda A."/>
            <person name="Suzuki Y."/>
            <person name="Arimoto A."/>
            <person name="Ishii H."/>
            <person name="Satoh N."/>
            <person name="Nishiyama T."/>
            <person name="Hasebe M."/>
            <person name="Maruyama T."/>
            <person name="Minagawa J."/>
            <person name="Obokata J."/>
            <person name="Shigenobu S."/>
        </authorList>
    </citation>
    <scope>NUCLEOTIDE SEQUENCE [LARGE SCALE GENOMIC DNA]</scope>
</reference>
<keyword evidence="2" id="KW-1185">Reference proteome</keyword>
<sequence>MLNSDGSHNFILTDRRVLRSISDGFTMNAERNEITFSAFSGIQREQQSLFFNLPAKFRGDK</sequence>
<gene>
    <name evidence="1" type="ORF">ElyMa_002673600</name>
</gene>
<dbReference type="EMBL" id="BMAT01005518">
    <property type="protein sequence ID" value="GFR94677.1"/>
    <property type="molecule type" value="Genomic_DNA"/>
</dbReference>
<proteinExistence type="predicted"/>
<comment type="caution">
    <text evidence="1">The sequence shown here is derived from an EMBL/GenBank/DDBJ whole genome shotgun (WGS) entry which is preliminary data.</text>
</comment>
<dbReference type="AlphaFoldDB" id="A0AAV4H8Z2"/>
<name>A0AAV4H8Z2_9GAST</name>